<dbReference type="AlphaFoldDB" id="A0A6J3LSD8"/>
<keyword evidence="3" id="KW-0472">Membrane</keyword>
<sequence>MGSVVKSSLWFYNEFGVKSIYHTGRNAYLIILARTCRMVAYGSSSLALALFFAELKFSDQRIGIFMTLTLVGDVVLGIILTMIADRIGRRKIILSGSLLMVMSGAVFVWFENFWILLAAAVIGVISTSGGDFGPFRAIEESMLSQLTTPTSRADVLSWYITLSTLGSSLGSEVTGRMLEYLRNLEGWKLTDAYHALFLSYVIMGLLNAVLIFFLTKECEAEQEPEQQYSQLGQHEDDNPSSAAPGRIEGLNRIAEPIGDTSQQNTWWSYVTSFLADISRETLVICYKLWALLALDSLADGMVPYSFANYYVDIKFKPSKTTLGDMTSIAYLLSTVGTIFAGPLARKIGLINTMVFTHVPSSAAVLCFPFPDALWFTILLLFVRSGLNNMDQAPRTAFIAAVVKPSERTAVMGITTIVRTLGATAGPTITGFLAGSDRFWVAFVAAGVCRLSYDFGLYAMFVNMKLYSHETNYQATSTREDVERDAVEEYEADGVVEDQAKKQTGR</sequence>
<keyword evidence="3" id="KW-0812">Transmembrane</keyword>
<dbReference type="GO" id="GO:0000329">
    <property type="term" value="C:fungal-type vacuole membrane"/>
    <property type="evidence" value="ECO:0007669"/>
    <property type="project" value="TreeGrafter"/>
</dbReference>
<feature type="transmembrane region" description="Helical" evidence="3">
    <location>
        <begin position="116"/>
        <end position="135"/>
    </location>
</feature>
<dbReference type="Proteomes" id="UP000504637">
    <property type="component" value="Unplaced"/>
</dbReference>
<name>A0A6J3LSD8_9PEZI</name>
<proteinExistence type="predicted"/>
<dbReference type="GeneID" id="54364460"/>
<dbReference type="PANTHER" id="PTHR23520">
    <property type="entry name" value="TRANSPORTER, PUTATIVE (AFU_ORTHOLOGUE AFUA_3G04000)-RELATED"/>
    <property type="match status" value="1"/>
</dbReference>
<dbReference type="SUPFAM" id="SSF103473">
    <property type="entry name" value="MFS general substrate transporter"/>
    <property type="match status" value="1"/>
</dbReference>
<evidence type="ECO:0000256" key="1">
    <source>
        <dbReference type="ARBA" id="ARBA00004141"/>
    </source>
</evidence>
<evidence type="ECO:0000313" key="6">
    <source>
        <dbReference type="RefSeq" id="XP_033455751.1"/>
    </source>
</evidence>
<reference evidence="6" key="2">
    <citation type="submission" date="2020-04" db="EMBL/GenBank/DDBJ databases">
        <authorList>
            <consortium name="NCBI Genome Project"/>
        </authorList>
    </citation>
    <scope>NUCLEOTIDE SEQUENCE</scope>
    <source>
        <strain evidence="6">CBS 342.82</strain>
    </source>
</reference>
<keyword evidence="3" id="KW-1133">Transmembrane helix</keyword>
<feature type="region of interest" description="Disordered" evidence="2">
    <location>
        <begin position="224"/>
        <end position="245"/>
    </location>
</feature>
<feature type="transmembrane region" description="Helical" evidence="3">
    <location>
        <begin position="361"/>
        <end position="382"/>
    </location>
</feature>
<feature type="domain" description="Major facilitator superfamily (MFS) profile" evidence="4">
    <location>
        <begin position="1"/>
        <end position="463"/>
    </location>
</feature>
<dbReference type="OrthoDB" id="10027823at2759"/>
<keyword evidence="5" id="KW-1185">Reference proteome</keyword>
<protein>
    <submittedName>
        <fullName evidence="6">MFS general substrate transporter</fullName>
    </submittedName>
</protein>
<dbReference type="PANTHER" id="PTHR23520:SF5">
    <property type="entry name" value="TRANSPORTER, PUTATIVE (AFU_ORTHOLOGUE AFUA_3G04000)-RELATED"/>
    <property type="match status" value="1"/>
</dbReference>
<dbReference type="RefSeq" id="XP_033455751.1">
    <property type="nucleotide sequence ID" value="XM_033606660.1"/>
</dbReference>
<organism evidence="6">
    <name type="scientific">Dissoconium aciculare CBS 342.82</name>
    <dbReference type="NCBI Taxonomy" id="1314786"/>
    <lineage>
        <taxon>Eukaryota</taxon>
        <taxon>Fungi</taxon>
        <taxon>Dikarya</taxon>
        <taxon>Ascomycota</taxon>
        <taxon>Pezizomycotina</taxon>
        <taxon>Dothideomycetes</taxon>
        <taxon>Dothideomycetidae</taxon>
        <taxon>Mycosphaerellales</taxon>
        <taxon>Dissoconiaceae</taxon>
        <taxon>Dissoconium</taxon>
    </lineage>
</organism>
<dbReference type="PROSITE" id="PS50850">
    <property type="entry name" value="MFS"/>
    <property type="match status" value="1"/>
</dbReference>
<dbReference type="GO" id="GO:0022857">
    <property type="term" value="F:transmembrane transporter activity"/>
    <property type="evidence" value="ECO:0007669"/>
    <property type="project" value="InterPro"/>
</dbReference>
<dbReference type="InterPro" id="IPR011701">
    <property type="entry name" value="MFS"/>
</dbReference>
<feature type="transmembrane region" description="Helical" evidence="3">
    <location>
        <begin position="62"/>
        <end position="80"/>
    </location>
</feature>
<evidence type="ECO:0000259" key="4">
    <source>
        <dbReference type="PROSITE" id="PS50850"/>
    </source>
</evidence>
<accession>A0A6J3LSD8</accession>
<gene>
    <name evidence="6" type="ORF">K489DRAFT_391103</name>
</gene>
<feature type="transmembrane region" description="Helical" evidence="3">
    <location>
        <begin position="322"/>
        <end position="341"/>
    </location>
</feature>
<dbReference type="InterPro" id="IPR036259">
    <property type="entry name" value="MFS_trans_sf"/>
</dbReference>
<feature type="transmembrane region" description="Helical" evidence="3">
    <location>
        <begin position="27"/>
        <end position="50"/>
    </location>
</feature>
<feature type="region of interest" description="Disordered" evidence="2">
    <location>
        <begin position="476"/>
        <end position="505"/>
    </location>
</feature>
<evidence type="ECO:0000313" key="5">
    <source>
        <dbReference type="Proteomes" id="UP000504637"/>
    </source>
</evidence>
<reference evidence="6" key="1">
    <citation type="submission" date="2020-01" db="EMBL/GenBank/DDBJ databases">
        <authorList>
            <consortium name="DOE Joint Genome Institute"/>
            <person name="Haridas S."/>
            <person name="Albert R."/>
            <person name="Binder M."/>
            <person name="Bloem J."/>
            <person name="Labutti K."/>
            <person name="Salamov A."/>
            <person name="Andreopoulos B."/>
            <person name="Baker S.E."/>
            <person name="Barry K."/>
            <person name="Bills G."/>
            <person name="Bluhm B.H."/>
            <person name="Cannon C."/>
            <person name="Castanera R."/>
            <person name="Culley D.E."/>
            <person name="Daum C."/>
            <person name="Ezra D."/>
            <person name="Gonzalez J.B."/>
            <person name="Henrissat B."/>
            <person name="Kuo A."/>
            <person name="Liang C."/>
            <person name="Lipzen A."/>
            <person name="Lutzoni F."/>
            <person name="Magnuson J."/>
            <person name="Mondo S."/>
            <person name="Nolan M."/>
            <person name="Ohm R."/>
            <person name="Pangilinan J."/>
            <person name="Park H.-J."/>
            <person name="Ramirez L."/>
            <person name="Alfaro M."/>
            <person name="Sun H."/>
            <person name="Tritt A."/>
            <person name="Yoshinaga Y."/>
            <person name="Zwiers L.-H."/>
            <person name="Turgeon B.G."/>
            <person name="Goodwin S.B."/>
            <person name="Spatafora J.W."/>
            <person name="Crous P.W."/>
            <person name="Grigoriev I.V."/>
        </authorList>
    </citation>
    <scope>NUCLEOTIDE SEQUENCE</scope>
    <source>
        <strain evidence="6">CBS 342.82</strain>
    </source>
</reference>
<evidence type="ECO:0000256" key="3">
    <source>
        <dbReference type="SAM" id="Phobius"/>
    </source>
</evidence>
<feature type="compositionally biased region" description="Basic and acidic residues" evidence="2">
    <location>
        <begin position="477"/>
        <end position="486"/>
    </location>
</feature>
<reference evidence="6" key="3">
    <citation type="submission" date="2025-08" db="UniProtKB">
        <authorList>
            <consortium name="RefSeq"/>
        </authorList>
    </citation>
    <scope>IDENTIFICATION</scope>
    <source>
        <strain evidence="6">CBS 342.82</strain>
    </source>
</reference>
<dbReference type="Gene3D" id="1.20.1250.20">
    <property type="entry name" value="MFS general substrate transporter like domains"/>
    <property type="match status" value="2"/>
</dbReference>
<evidence type="ECO:0000256" key="2">
    <source>
        <dbReference type="SAM" id="MobiDB-lite"/>
    </source>
</evidence>
<feature type="transmembrane region" description="Helical" evidence="3">
    <location>
        <begin position="193"/>
        <end position="214"/>
    </location>
</feature>
<comment type="subcellular location">
    <subcellularLocation>
        <location evidence="1">Membrane</location>
        <topology evidence="1">Multi-pass membrane protein</topology>
    </subcellularLocation>
</comment>
<dbReference type="Pfam" id="PF07690">
    <property type="entry name" value="MFS_1"/>
    <property type="match status" value="2"/>
</dbReference>
<dbReference type="InterPro" id="IPR020846">
    <property type="entry name" value="MFS_dom"/>
</dbReference>